<name>A0A9K3D8I8_9EUKA</name>
<protein>
    <submittedName>
        <fullName evidence="1">Uncharacterized protein</fullName>
    </submittedName>
</protein>
<sequence>MDTTTSPSSKETRVVSLLEVVTDMVMNGVMEQVVLLPCHMGVVLAMGYWQ</sequence>
<proteinExistence type="predicted"/>
<keyword evidence="2" id="KW-1185">Reference proteome</keyword>
<accession>A0A9K3D8I8</accession>
<dbReference type="AlphaFoldDB" id="A0A9K3D8I8"/>
<comment type="caution">
    <text evidence="1">The sequence shown here is derived from an EMBL/GenBank/DDBJ whole genome shotgun (WGS) entry which is preliminary data.</text>
</comment>
<evidence type="ECO:0000313" key="1">
    <source>
        <dbReference type="EMBL" id="GIQ90939.1"/>
    </source>
</evidence>
<organism evidence="1 2">
    <name type="scientific">Kipferlia bialata</name>
    <dbReference type="NCBI Taxonomy" id="797122"/>
    <lineage>
        <taxon>Eukaryota</taxon>
        <taxon>Metamonada</taxon>
        <taxon>Carpediemonas-like organisms</taxon>
        <taxon>Kipferlia</taxon>
    </lineage>
</organism>
<evidence type="ECO:0000313" key="2">
    <source>
        <dbReference type="Proteomes" id="UP000265618"/>
    </source>
</evidence>
<feature type="non-terminal residue" evidence="1">
    <location>
        <position position="50"/>
    </location>
</feature>
<reference evidence="1 2" key="1">
    <citation type="journal article" date="2018" name="PLoS ONE">
        <title>The draft genome of Kipferlia bialata reveals reductive genome evolution in fornicate parasites.</title>
        <authorList>
            <person name="Tanifuji G."/>
            <person name="Takabayashi S."/>
            <person name="Kume K."/>
            <person name="Takagi M."/>
            <person name="Nakayama T."/>
            <person name="Kamikawa R."/>
            <person name="Inagaki Y."/>
            <person name="Hashimoto T."/>
        </authorList>
    </citation>
    <scope>NUCLEOTIDE SEQUENCE [LARGE SCALE GENOMIC DNA]</scope>
    <source>
        <strain evidence="1">NY0173</strain>
    </source>
</reference>
<gene>
    <name evidence="1" type="ORF">KIPB_013945</name>
</gene>
<dbReference type="Proteomes" id="UP000265618">
    <property type="component" value="Unassembled WGS sequence"/>
</dbReference>
<dbReference type="EMBL" id="BDIP01006901">
    <property type="protein sequence ID" value="GIQ90939.1"/>
    <property type="molecule type" value="Genomic_DNA"/>
</dbReference>